<dbReference type="Proteomes" id="UP000185109">
    <property type="component" value="Plasmid pRsp8C3b"/>
</dbReference>
<evidence type="ECO:0000313" key="3">
    <source>
        <dbReference type="Proteomes" id="UP000185109"/>
    </source>
</evidence>
<feature type="transmembrane region" description="Helical" evidence="1">
    <location>
        <begin position="18"/>
        <end position="35"/>
    </location>
</feature>
<gene>
    <name evidence="2" type="ORF">AM571_PB00034</name>
</gene>
<geneLocation type="plasmid" evidence="3">
    <name>prsp8c3b</name>
</geneLocation>
<reference evidence="2 3" key="1">
    <citation type="submission" date="2016-09" db="EMBL/GenBank/DDBJ databases">
        <title>The complete genome sequences of Rhizobium gallicum, symbiovars gallicum and phaseoli, symbionts associated to common bean (Phaseolus vulgaris).</title>
        <authorList>
            <person name="Bustos P."/>
            <person name="Santamaria R.I."/>
            <person name="Perez-Carrascal O.M."/>
            <person name="Juarez S."/>
            <person name="Lozano L."/>
            <person name="Martinez-Flores I."/>
            <person name="Martinez-Romero E."/>
            <person name="Cevallos M."/>
            <person name="Romero D."/>
            <person name="Davila G."/>
            <person name="Gonzalez V."/>
        </authorList>
    </citation>
    <scope>NUCLEOTIDE SEQUENCE [LARGE SCALE GENOMIC DNA]</scope>
    <source>
        <strain evidence="2 3">8C-3</strain>
        <plasmid evidence="3">Plasmid prsp8c3b</plasmid>
    </source>
</reference>
<keyword evidence="1" id="KW-1133">Transmembrane helix</keyword>
<sequence length="57" mass="6548">MFCIGDVTGNMPWIYQPIQIYVYFALFGWCSYIGVQTKRTWSKFRGTDSVTNANSQG</sequence>
<keyword evidence="2" id="KW-0614">Plasmid</keyword>
<dbReference type="AlphaFoldDB" id="A0A1L5PB29"/>
<accession>A0A1L5PB29</accession>
<keyword evidence="1" id="KW-0812">Transmembrane</keyword>
<proteinExistence type="predicted"/>
<dbReference type="EMBL" id="CP017243">
    <property type="protein sequence ID" value="APO77332.1"/>
    <property type="molecule type" value="Genomic_DNA"/>
</dbReference>
<organism evidence="2 3">
    <name type="scientific">Rhizobium etli 8C-3</name>
    <dbReference type="NCBI Taxonomy" id="538025"/>
    <lineage>
        <taxon>Bacteria</taxon>
        <taxon>Pseudomonadati</taxon>
        <taxon>Pseudomonadota</taxon>
        <taxon>Alphaproteobacteria</taxon>
        <taxon>Hyphomicrobiales</taxon>
        <taxon>Rhizobiaceae</taxon>
        <taxon>Rhizobium/Agrobacterium group</taxon>
        <taxon>Rhizobium</taxon>
    </lineage>
</organism>
<protein>
    <submittedName>
        <fullName evidence="2">Uncharacterized protein</fullName>
    </submittedName>
</protein>
<keyword evidence="1" id="KW-0472">Membrane</keyword>
<evidence type="ECO:0000256" key="1">
    <source>
        <dbReference type="SAM" id="Phobius"/>
    </source>
</evidence>
<name>A0A1L5PB29_RHIET</name>
<evidence type="ECO:0000313" key="2">
    <source>
        <dbReference type="EMBL" id="APO77332.1"/>
    </source>
</evidence>